<keyword evidence="2" id="KW-0548">Nucleotidyltransferase</keyword>
<keyword evidence="5" id="KW-0378">Hydrolase</keyword>
<dbReference type="PANTHER" id="PTHR35046:SF26">
    <property type="entry name" value="RNA-DIRECTED DNA POLYMERASE"/>
    <property type="match status" value="1"/>
</dbReference>
<dbReference type="CDD" id="cd09274">
    <property type="entry name" value="RNase_HI_RT_Ty3"/>
    <property type="match status" value="1"/>
</dbReference>
<reference evidence="8" key="1">
    <citation type="submission" date="2023-08" db="EMBL/GenBank/DDBJ databases">
        <title>A de novo genome assembly of Solanum verrucosum Schlechtendal, a Mexican diploid species geographically isolated from the other diploid A-genome species in potato relatives.</title>
        <authorList>
            <person name="Hosaka K."/>
        </authorList>
    </citation>
    <scope>NUCLEOTIDE SEQUENCE</scope>
    <source>
        <tissue evidence="8">Young leaves</tissue>
    </source>
</reference>
<protein>
    <recommendedName>
        <fullName evidence="7">Reverse transcriptase RNase H-like domain-containing protein</fullName>
    </recommendedName>
</protein>
<keyword evidence="6" id="KW-0695">RNA-directed DNA polymerase</keyword>
<dbReference type="GO" id="GO:0004519">
    <property type="term" value="F:endonuclease activity"/>
    <property type="evidence" value="ECO:0007669"/>
    <property type="project" value="UniProtKB-KW"/>
</dbReference>
<sequence>MLLGGKSVNLIYGGALDPSSWKTFPFDPGSKLSCGIHVGMPGQNGRHKVGDIVDSFPYAGKLFLRFYHPLEGPTLCVGKDSFLDPLSISYPKHDLVDCASYGGRRYLPRKGEVCTFLYYLFAYDEIPSWVKCALHVDQGVIVVYTCWYDLVLWTSYYFDPGECMKVFELVEVPSFKWYYHVVEKNNHCPCSPFVGLIAMTIEDVWLFLEYESPRLNVLSANLCTTHHAKRISFLLMTYMVLQGLDSRTHFYLLAYDDTHTCVGCISYVSSGITWANESLLDSMLCNPFPFDPGVVFKCAECGSNTICHLHDSSVVLLFDPICLNEICLSIWVGNTYVLEPAHELGIITLLKLSSALDGVLIWVNTPCAFALRALGDWQHYLWPKEFVIRTDHKSLKHILAQEKLNKRHAKWIEFLENFPYVIQYKKGKDNMVADALSRKHVLINTLSSKLIGFECLKALYPKDPVFGQILEDCEEWERERWMRDRSSTSYSKFDGFLFKGKRLCVPMSSWRELGKFLRNNSIGLKCIKMFEFVVNVLNVDVLSHASFPMVYTLHSPPLKVLGLIFL</sequence>
<dbReference type="AlphaFoldDB" id="A0AAF0R1E4"/>
<gene>
    <name evidence="8" type="ORF">MTR67_023621</name>
</gene>
<evidence type="ECO:0000313" key="8">
    <source>
        <dbReference type="EMBL" id="WMV30236.1"/>
    </source>
</evidence>
<keyword evidence="4" id="KW-0255">Endonuclease</keyword>
<evidence type="ECO:0000256" key="5">
    <source>
        <dbReference type="ARBA" id="ARBA00022801"/>
    </source>
</evidence>
<dbReference type="GO" id="GO:0003964">
    <property type="term" value="F:RNA-directed DNA polymerase activity"/>
    <property type="evidence" value="ECO:0007669"/>
    <property type="project" value="UniProtKB-KW"/>
</dbReference>
<dbReference type="SUPFAM" id="SSF56672">
    <property type="entry name" value="DNA/RNA polymerases"/>
    <property type="match status" value="1"/>
</dbReference>
<evidence type="ECO:0000256" key="1">
    <source>
        <dbReference type="ARBA" id="ARBA00022679"/>
    </source>
</evidence>
<feature type="domain" description="Reverse transcriptase RNase H-like" evidence="7">
    <location>
        <begin position="371"/>
        <end position="418"/>
    </location>
</feature>
<dbReference type="EMBL" id="CP133616">
    <property type="protein sequence ID" value="WMV30236.1"/>
    <property type="molecule type" value="Genomic_DNA"/>
</dbReference>
<accession>A0AAF0R1E4</accession>
<organism evidence="8 9">
    <name type="scientific">Solanum verrucosum</name>
    <dbReference type="NCBI Taxonomy" id="315347"/>
    <lineage>
        <taxon>Eukaryota</taxon>
        <taxon>Viridiplantae</taxon>
        <taxon>Streptophyta</taxon>
        <taxon>Embryophyta</taxon>
        <taxon>Tracheophyta</taxon>
        <taxon>Spermatophyta</taxon>
        <taxon>Magnoliopsida</taxon>
        <taxon>eudicotyledons</taxon>
        <taxon>Gunneridae</taxon>
        <taxon>Pentapetalae</taxon>
        <taxon>asterids</taxon>
        <taxon>lamiids</taxon>
        <taxon>Solanales</taxon>
        <taxon>Solanaceae</taxon>
        <taxon>Solanoideae</taxon>
        <taxon>Solaneae</taxon>
        <taxon>Solanum</taxon>
    </lineage>
</organism>
<evidence type="ECO:0000259" key="7">
    <source>
        <dbReference type="Pfam" id="PF17917"/>
    </source>
</evidence>
<evidence type="ECO:0000256" key="2">
    <source>
        <dbReference type="ARBA" id="ARBA00022695"/>
    </source>
</evidence>
<evidence type="ECO:0000256" key="3">
    <source>
        <dbReference type="ARBA" id="ARBA00022722"/>
    </source>
</evidence>
<keyword evidence="3" id="KW-0540">Nuclease</keyword>
<dbReference type="GO" id="GO:0016787">
    <property type="term" value="F:hydrolase activity"/>
    <property type="evidence" value="ECO:0007669"/>
    <property type="project" value="UniProtKB-KW"/>
</dbReference>
<proteinExistence type="predicted"/>
<keyword evidence="9" id="KW-1185">Reference proteome</keyword>
<dbReference type="PANTHER" id="PTHR35046">
    <property type="entry name" value="ZINC KNUCKLE (CCHC-TYPE) FAMILY PROTEIN"/>
    <property type="match status" value="1"/>
</dbReference>
<dbReference type="Pfam" id="PF17917">
    <property type="entry name" value="RT_RNaseH"/>
    <property type="match status" value="1"/>
</dbReference>
<dbReference type="Proteomes" id="UP001234989">
    <property type="component" value="Chromosome 5"/>
</dbReference>
<evidence type="ECO:0000313" key="9">
    <source>
        <dbReference type="Proteomes" id="UP001234989"/>
    </source>
</evidence>
<dbReference type="InterPro" id="IPR041373">
    <property type="entry name" value="RT_RNaseH"/>
</dbReference>
<dbReference type="InterPro" id="IPR043502">
    <property type="entry name" value="DNA/RNA_pol_sf"/>
</dbReference>
<name>A0AAF0R1E4_SOLVR</name>
<evidence type="ECO:0000256" key="4">
    <source>
        <dbReference type="ARBA" id="ARBA00022759"/>
    </source>
</evidence>
<keyword evidence="1" id="KW-0808">Transferase</keyword>
<evidence type="ECO:0000256" key="6">
    <source>
        <dbReference type="ARBA" id="ARBA00022918"/>
    </source>
</evidence>